<dbReference type="InterPro" id="IPR006860">
    <property type="entry name" value="FecR"/>
</dbReference>
<dbReference type="EMBL" id="BAABEY010000036">
    <property type="protein sequence ID" value="GAA4447936.1"/>
    <property type="molecule type" value="Genomic_DNA"/>
</dbReference>
<dbReference type="Gene3D" id="3.55.50.30">
    <property type="match status" value="1"/>
</dbReference>
<proteinExistence type="predicted"/>
<feature type="transmembrane region" description="Helical" evidence="1">
    <location>
        <begin position="90"/>
        <end position="109"/>
    </location>
</feature>
<gene>
    <name evidence="4" type="ORF">GCM10023091_43690</name>
</gene>
<organism evidence="4 5">
    <name type="scientific">Ravibacter arvi</name>
    <dbReference type="NCBI Taxonomy" id="2051041"/>
    <lineage>
        <taxon>Bacteria</taxon>
        <taxon>Pseudomonadati</taxon>
        <taxon>Bacteroidota</taxon>
        <taxon>Cytophagia</taxon>
        <taxon>Cytophagales</taxon>
        <taxon>Spirosomataceae</taxon>
        <taxon>Ravibacter</taxon>
    </lineage>
</organism>
<feature type="domain" description="Protein FecR C-terminal" evidence="3">
    <location>
        <begin position="331"/>
        <end position="397"/>
    </location>
</feature>
<evidence type="ECO:0000259" key="2">
    <source>
        <dbReference type="Pfam" id="PF04773"/>
    </source>
</evidence>
<keyword evidence="1" id="KW-1133">Transmembrane helix</keyword>
<keyword evidence="1" id="KW-0472">Membrane</keyword>
<protein>
    <submittedName>
        <fullName evidence="4">DUF4974 domain-containing protein</fullName>
    </submittedName>
</protein>
<dbReference type="Pfam" id="PF04773">
    <property type="entry name" value="FecR"/>
    <property type="match status" value="1"/>
</dbReference>
<evidence type="ECO:0000256" key="1">
    <source>
        <dbReference type="SAM" id="Phobius"/>
    </source>
</evidence>
<dbReference type="RefSeq" id="WP_345033136.1">
    <property type="nucleotide sequence ID" value="NZ_BAABEY010000036.1"/>
</dbReference>
<feature type="domain" description="FecR protein" evidence="2">
    <location>
        <begin position="189"/>
        <end position="288"/>
    </location>
</feature>
<reference evidence="5" key="1">
    <citation type="journal article" date="2019" name="Int. J. Syst. Evol. Microbiol.">
        <title>The Global Catalogue of Microorganisms (GCM) 10K type strain sequencing project: providing services to taxonomists for standard genome sequencing and annotation.</title>
        <authorList>
            <consortium name="The Broad Institute Genomics Platform"/>
            <consortium name="The Broad Institute Genome Sequencing Center for Infectious Disease"/>
            <person name="Wu L."/>
            <person name="Ma J."/>
        </authorList>
    </citation>
    <scope>NUCLEOTIDE SEQUENCE [LARGE SCALE GENOMIC DNA]</scope>
    <source>
        <strain evidence="5">JCM 31920</strain>
    </source>
</reference>
<dbReference type="PANTHER" id="PTHR30273">
    <property type="entry name" value="PERIPLASMIC SIGNAL SENSOR AND SIGMA FACTOR ACTIVATOR FECR-RELATED"/>
    <property type="match status" value="1"/>
</dbReference>
<dbReference type="PANTHER" id="PTHR30273:SF2">
    <property type="entry name" value="PROTEIN FECR"/>
    <property type="match status" value="1"/>
</dbReference>
<keyword evidence="1" id="KW-0812">Transmembrane</keyword>
<sequence length="399" mass="44467">MNKERIRLLLYKYLNNSSSEAENRELAGLLQIKGLETEVKQLLDEAWDDFHDESKPFSTGETERMLAAILGNNEDADPVRAPKRWYYSRSVAAAAAFLLLGAGLVWYTSRDIAGRETISAAPKVIRQDVQPGSDKAFLTLSDGRDIALNNAASGLLATEGNIKIFKAGDDWLSYKTSSHNLPKKEAFHTLRTPRGGQYHLVLPDGTRVWLNAASAITYPIHFSNAQRNVKIEGEVYFEVAKKAAGKRKIPFIVTARDVSVEVLGTQFNINAYQDEKQVSTTLLEGSVKVKTAKFSSMLDPGQEATISNTSNDIRVSSANTDQVIAWKNGFFQFRESSLESIMRQLSKWYDVDVTYEGKPMSKKFTGEIPRSATLLEVLEILELNHIQVELAGNRITIKA</sequence>
<evidence type="ECO:0000259" key="3">
    <source>
        <dbReference type="Pfam" id="PF16344"/>
    </source>
</evidence>
<name>A0ABP8MBJ5_9BACT</name>
<dbReference type="Pfam" id="PF16344">
    <property type="entry name" value="FecR_C"/>
    <property type="match status" value="1"/>
</dbReference>
<dbReference type="InterPro" id="IPR012373">
    <property type="entry name" value="Ferrdict_sens_TM"/>
</dbReference>
<keyword evidence="5" id="KW-1185">Reference proteome</keyword>
<accession>A0ABP8MBJ5</accession>
<dbReference type="Proteomes" id="UP001501508">
    <property type="component" value="Unassembled WGS sequence"/>
</dbReference>
<evidence type="ECO:0000313" key="4">
    <source>
        <dbReference type="EMBL" id="GAA4447936.1"/>
    </source>
</evidence>
<dbReference type="Gene3D" id="2.60.120.1440">
    <property type="match status" value="1"/>
</dbReference>
<dbReference type="InterPro" id="IPR032508">
    <property type="entry name" value="FecR_C"/>
</dbReference>
<evidence type="ECO:0000313" key="5">
    <source>
        <dbReference type="Proteomes" id="UP001501508"/>
    </source>
</evidence>
<comment type="caution">
    <text evidence="4">The sequence shown here is derived from an EMBL/GenBank/DDBJ whole genome shotgun (WGS) entry which is preliminary data.</text>
</comment>